<dbReference type="AlphaFoldDB" id="A0A1W1DEM9"/>
<accession>A0A1W1DEM9</accession>
<name>A0A1W1DEM9_9ZZZZ</name>
<keyword evidence="5 7" id="KW-0472">Membrane</keyword>
<proteinExistence type="predicted"/>
<dbReference type="InterPro" id="IPR003646">
    <property type="entry name" value="SH3-like_bac-type"/>
</dbReference>
<keyword evidence="6" id="KW-0175">Coiled coil</keyword>
<evidence type="ECO:0000313" key="9">
    <source>
        <dbReference type="EMBL" id="SFV79655.1"/>
    </source>
</evidence>
<reference evidence="9" key="1">
    <citation type="submission" date="2016-10" db="EMBL/GenBank/DDBJ databases">
        <authorList>
            <person name="de Groot N.N."/>
        </authorList>
    </citation>
    <scope>NUCLEOTIDE SEQUENCE</scope>
</reference>
<protein>
    <submittedName>
        <fullName evidence="9">Arylsulfatase</fullName>
        <ecNumber evidence="9">3.1.6.1</ecNumber>
    </submittedName>
</protein>
<feature type="transmembrane region" description="Helical" evidence="7">
    <location>
        <begin position="171"/>
        <end position="190"/>
    </location>
</feature>
<dbReference type="Gene3D" id="2.30.30.40">
    <property type="entry name" value="SH3 Domains"/>
    <property type="match status" value="1"/>
</dbReference>
<dbReference type="EC" id="3.1.6.1" evidence="9"/>
<dbReference type="PROSITE" id="PS51781">
    <property type="entry name" value="SH3B"/>
    <property type="match status" value="1"/>
</dbReference>
<dbReference type="InterPro" id="IPR016476">
    <property type="entry name" value="SH3_dom_pro"/>
</dbReference>
<keyword evidence="9" id="KW-0378">Hydrolase</keyword>
<dbReference type="GO" id="GO:0004065">
    <property type="term" value="F:arylsulfatase activity"/>
    <property type="evidence" value="ECO:0007669"/>
    <property type="project" value="UniProtKB-EC"/>
</dbReference>
<dbReference type="EMBL" id="FPHT01000001">
    <property type="protein sequence ID" value="SFV79655.1"/>
    <property type="molecule type" value="Genomic_DNA"/>
</dbReference>
<evidence type="ECO:0000256" key="4">
    <source>
        <dbReference type="ARBA" id="ARBA00022989"/>
    </source>
</evidence>
<organism evidence="9">
    <name type="scientific">hydrothermal vent metagenome</name>
    <dbReference type="NCBI Taxonomy" id="652676"/>
    <lineage>
        <taxon>unclassified sequences</taxon>
        <taxon>metagenomes</taxon>
        <taxon>ecological metagenomes</taxon>
    </lineage>
</organism>
<evidence type="ECO:0000256" key="5">
    <source>
        <dbReference type="ARBA" id="ARBA00023136"/>
    </source>
</evidence>
<evidence type="ECO:0000256" key="6">
    <source>
        <dbReference type="SAM" id="Coils"/>
    </source>
</evidence>
<keyword evidence="4 7" id="KW-1133">Transmembrane helix</keyword>
<keyword evidence="3" id="KW-0732">Signal</keyword>
<evidence type="ECO:0000259" key="8">
    <source>
        <dbReference type="PROSITE" id="PS51781"/>
    </source>
</evidence>
<keyword evidence="2 7" id="KW-0812">Transmembrane</keyword>
<comment type="subcellular location">
    <subcellularLocation>
        <location evidence="1">Membrane</location>
        <topology evidence="1">Single-pass membrane protein</topology>
    </subcellularLocation>
</comment>
<feature type="domain" description="SH3b" evidence="8">
    <location>
        <begin position="7"/>
        <end position="74"/>
    </location>
</feature>
<evidence type="ECO:0000256" key="7">
    <source>
        <dbReference type="SAM" id="Phobius"/>
    </source>
</evidence>
<dbReference type="GO" id="GO:0016020">
    <property type="term" value="C:membrane"/>
    <property type="evidence" value="ECO:0007669"/>
    <property type="project" value="UniProtKB-SubCell"/>
</dbReference>
<evidence type="ECO:0000256" key="1">
    <source>
        <dbReference type="ARBA" id="ARBA00004167"/>
    </source>
</evidence>
<sequence>MFTSGVMANSTVYVDDKVKIPMRSEASITKGNIITKLGIHTPVTLIKKQTNGWSHIKYQGKQGWIISRYLTNTKPIQASNIKLKQQAKQITKLKQNNQAHQQTIVELDQELNQQRQSVSALKAESTEYDTQVLELGKLRNKMSNLDQTNTDLMDQVKLLKSHASAMHSTDFLTIISTLMLLAGLAGGYFVSKANENRNNIYTI</sequence>
<dbReference type="NCBIfam" id="TIGR04211">
    <property type="entry name" value="SH3_and_anchor"/>
    <property type="match status" value="1"/>
</dbReference>
<feature type="coiled-coil region" evidence="6">
    <location>
        <begin position="76"/>
        <end position="155"/>
    </location>
</feature>
<gene>
    <name evidence="9" type="ORF">MNB_SUP05-12-762</name>
</gene>
<evidence type="ECO:0000256" key="2">
    <source>
        <dbReference type="ARBA" id="ARBA00022692"/>
    </source>
</evidence>
<evidence type="ECO:0000256" key="3">
    <source>
        <dbReference type="ARBA" id="ARBA00022729"/>
    </source>
</evidence>